<evidence type="ECO:0000313" key="6">
    <source>
        <dbReference type="EMBL" id="RRH91508.1"/>
    </source>
</evidence>
<keyword evidence="2 4" id="KW-0238">DNA-binding</keyword>
<dbReference type="Proteomes" id="UP000271590">
    <property type="component" value="Unassembled WGS sequence"/>
</dbReference>
<gene>
    <name evidence="6" type="ORF">EH244_04600</name>
    <name evidence="7" type="ORF">EJO66_02030</name>
</gene>
<dbReference type="PANTHER" id="PTHR47506">
    <property type="entry name" value="TRANSCRIPTIONAL REGULATORY PROTEIN"/>
    <property type="match status" value="1"/>
</dbReference>
<keyword evidence="3" id="KW-0804">Transcription</keyword>
<evidence type="ECO:0000256" key="2">
    <source>
        <dbReference type="ARBA" id="ARBA00023125"/>
    </source>
</evidence>
<dbReference type="InterPro" id="IPR036271">
    <property type="entry name" value="Tet_transcr_reg_TetR-rel_C_sf"/>
</dbReference>
<evidence type="ECO:0000313" key="7">
    <source>
        <dbReference type="EMBL" id="RSZ44773.1"/>
    </source>
</evidence>
<name>A0A3P3F1W4_9BURK</name>
<comment type="caution">
    <text evidence="6">The sequence shown here is derived from an EMBL/GenBank/DDBJ whole genome shotgun (WGS) entry which is preliminary data.</text>
</comment>
<dbReference type="RefSeq" id="WP_124957265.1">
    <property type="nucleotide sequence ID" value="NZ_CBFHCE010000004.1"/>
</dbReference>
<dbReference type="GO" id="GO:0003677">
    <property type="term" value="F:DNA binding"/>
    <property type="evidence" value="ECO:0007669"/>
    <property type="project" value="UniProtKB-UniRule"/>
</dbReference>
<feature type="DNA-binding region" description="H-T-H motif" evidence="4">
    <location>
        <begin position="29"/>
        <end position="48"/>
    </location>
</feature>
<dbReference type="PRINTS" id="PR00455">
    <property type="entry name" value="HTHTETR"/>
</dbReference>
<dbReference type="Gene3D" id="1.10.357.10">
    <property type="entry name" value="Tetracycline Repressor, domain 2"/>
    <property type="match status" value="1"/>
</dbReference>
<dbReference type="SUPFAM" id="SSF48498">
    <property type="entry name" value="Tetracyclin repressor-like, C-terminal domain"/>
    <property type="match status" value="1"/>
</dbReference>
<evidence type="ECO:0000256" key="3">
    <source>
        <dbReference type="ARBA" id="ARBA00023163"/>
    </source>
</evidence>
<dbReference type="EMBL" id="RXFQ01000001">
    <property type="protein sequence ID" value="RSZ44773.1"/>
    <property type="molecule type" value="Genomic_DNA"/>
</dbReference>
<reference evidence="7 8" key="2">
    <citation type="submission" date="2018-12" db="EMBL/GenBank/DDBJ databases">
        <title>The genome sequences of strain 502.</title>
        <authorList>
            <person name="Gao J."/>
            <person name="Sun J."/>
        </authorList>
    </citation>
    <scope>NUCLEOTIDE SEQUENCE [LARGE SCALE GENOMIC DNA]</scope>
    <source>
        <strain evidence="7 8">502</strain>
    </source>
</reference>
<evidence type="ECO:0000313" key="9">
    <source>
        <dbReference type="Proteomes" id="UP000271590"/>
    </source>
</evidence>
<dbReference type="EMBL" id="RQXU01000002">
    <property type="protein sequence ID" value="RRH91508.1"/>
    <property type="molecule type" value="Genomic_DNA"/>
</dbReference>
<evidence type="ECO:0000256" key="4">
    <source>
        <dbReference type="PROSITE-ProRule" id="PRU00335"/>
    </source>
</evidence>
<dbReference type="Pfam" id="PF00440">
    <property type="entry name" value="TetR_N"/>
    <property type="match status" value="1"/>
</dbReference>
<dbReference type="PANTHER" id="PTHR47506:SF1">
    <property type="entry name" value="HTH-TYPE TRANSCRIPTIONAL REGULATOR YJDC"/>
    <property type="match status" value="1"/>
</dbReference>
<keyword evidence="1" id="KW-0805">Transcription regulation</keyword>
<accession>A0A3P3F1W4</accession>
<organism evidence="6 9">
    <name type="scientific">Variovorax beijingensis</name>
    <dbReference type="NCBI Taxonomy" id="2496117"/>
    <lineage>
        <taxon>Bacteria</taxon>
        <taxon>Pseudomonadati</taxon>
        <taxon>Pseudomonadota</taxon>
        <taxon>Betaproteobacteria</taxon>
        <taxon>Burkholderiales</taxon>
        <taxon>Comamonadaceae</taxon>
        <taxon>Variovorax</taxon>
    </lineage>
</organism>
<reference evidence="6 9" key="1">
    <citation type="submission" date="2018-11" db="EMBL/GenBank/DDBJ databases">
        <title>The genome of Variovorax sp T529.</title>
        <authorList>
            <person name="Gao J."/>
        </authorList>
    </citation>
    <scope>NUCLEOTIDE SEQUENCE [LARGE SCALE GENOMIC DNA]</scope>
    <source>
        <strain evidence="6 9">T529</strain>
    </source>
</reference>
<protein>
    <submittedName>
        <fullName evidence="6">TetR/AcrR family transcriptional regulator</fullName>
    </submittedName>
</protein>
<proteinExistence type="predicted"/>
<dbReference type="Proteomes" id="UP000271137">
    <property type="component" value="Unassembled WGS sequence"/>
</dbReference>
<keyword evidence="8" id="KW-1185">Reference proteome</keyword>
<evidence type="ECO:0000313" key="8">
    <source>
        <dbReference type="Proteomes" id="UP000271137"/>
    </source>
</evidence>
<evidence type="ECO:0000256" key="1">
    <source>
        <dbReference type="ARBA" id="ARBA00023015"/>
    </source>
</evidence>
<dbReference type="InterPro" id="IPR009057">
    <property type="entry name" value="Homeodomain-like_sf"/>
</dbReference>
<feature type="domain" description="HTH tetR-type" evidence="5">
    <location>
        <begin position="6"/>
        <end position="66"/>
    </location>
</feature>
<sequence length="200" mass="21322">MDISALPARERILLTAHDLFYADGIRATGIDRVIAASGVTKVTFYRHFPSKDDLVRAFLDHRHARWMAWFVDALGRRGAHERAGDAGALLLLADVIAEWFADPAFRGCAFINAVAEVGGSVEGAAGRAREHKREMVEVIAGLLPAALPARVALAQAAALGMDGAIVKAQMGDAALAREAVDDLRRLLEALAATSRSAAAR</sequence>
<dbReference type="PROSITE" id="PS50977">
    <property type="entry name" value="HTH_TETR_2"/>
    <property type="match status" value="1"/>
</dbReference>
<dbReference type="AlphaFoldDB" id="A0A3P3F1W4"/>
<evidence type="ECO:0000259" key="5">
    <source>
        <dbReference type="PROSITE" id="PS50977"/>
    </source>
</evidence>
<dbReference type="InterPro" id="IPR001647">
    <property type="entry name" value="HTH_TetR"/>
</dbReference>
<dbReference type="SUPFAM" id="SSF46689">
    <property type="entry name" value="Homeodomain-like"/>
    <property type="match status" value="1"/>
</dbReference>